<gene>
    <name evidence="4" type="ORF">CTEN210_18568</name>
</gene>
<evidence type="ECO:0000256" key="2">
    <source>
        <dbReference type="ARBA" id="ARBA00023043"/>
    </source>
</evidence>
<keyword evidence="5" id="KW-1185">Reference proteome</keyword>
<evidence type="ECO:0000313" key="5">
    <source>
        <dbReference type="Proteomes" id="UP001054902"/>
    </source>
</evidence>
<keyword evidence="1" id="KW-0677">Repeat</keyword>
<proteinExistence type="predicted"/>
<dbReference type="AlphaFoldDB" id="A0AAD3DDR9"/>
<feature type="region of interest" description="Disordered" evidence="3">
    <location>
        <begin position="231"/>
        <end position="251"/>
    </location>
</feature>
<dbReference type="PANTHER" id="PTHR24153:SF8">
    <property type="entry name" value="FORKED, ISOFORM F"/>
    <property type="match status" value="1"/>
</dbReference>
<dbReference type="PANTHER" id="PTHR24153">
    <property type="entry name" value="ESPIN"/>
    <property type="match status" value="1"/>
</dbReference>
<name>A0AAD3DDR9_9STRA</name>
<sequence length="298" mass="34893">MHRSIKKKFYNRIMGDDDQLNSIEFLDLDDHEGVVVYAATKSVQDRETIKIEDDDDSREVDSDEPTQLFTLIEKQMWTEAMKRCLEYPQEARIWMCRLRTVESPTKKQKKEIHWRILPIHCAVVLHAPMDLIQELIFAYPQGLEKGDDKNMTPAHCAFKIGLDPDVTQVLVGSFPEALLLRDEENHTPLDILKAYRRKYRKNDLFHTLEQENQLDVNRRELIRLYLVQDSDDHSDDGSDTDDSTYDSESDFDDDDLFYDGMFEDVKDQMLQGLRNGLPTILKETQSILKDAFDCKPKR</sequence>
<keyword evidence="2" id="KW-0040">ANK repeat</keyword>
<dbReference type="GO" id="GO:0051015">
    <property type="term" value="F:actin filament binding"/>
    <property type="evidence" value="ECO:0007669"/>
    <property type="project" value="TreeGrafter"/>
</dbReference>
<evidence type="ECO:0000256" key="3">
    <source>
        <dbReference type="SAM" id="MobiDB-lite"/>
    </source>
</evidence>
<evidence type="ECO:0000256" key="1">
    <source>
        <dbReference type="ARBA" id="ARBA00022737"/>
    </source>
</evidence>
<protein>
    <submittedName>
        <fullName evidence="4">Uncharacterized protein</fullName>
    </submittedName>
</protein>
<comment type="caution">
    <text evidence="4">The sequence shown here is derived from an EMBL/GenBank/DDBJ whole genome shotgun (WGS) entry which is preliminary data.</text>
</comment>
<reference evidence="4 5" key="1">
    <citation type="journal article" date="2021" name="Sci. Rep.">
        <title>The genome of the diatom Chaetoceros tenuissimus carries an ancient integrated fragment of an extant virus.</title>
        <authorList>
            <person name="Hongo Y."/>
            <person name="Kimura K."/>
            <person name="Takaki Y."/>
            <person name="Yoshida Y."/>
            <person name="Baba S."/>
            <person name="Kobayashi G."/>
            <person name="Nagasaki K."/>
            <person name="Hano T."/>
            <person name="Tomaru Y."/>
        </authorList>
    </citation>
    <scope>NUCLEOTIDE SEQUENCE [LARGE SCALE GENOMIC DNA]</scope>
    <source>
        <strain evidence="4 5">NIES-3715</strain>
    </source>
</reference>
<dbReference type="EMBL" id="BLLK01000077">
    <property type="protein sequence ID" value="GFH62092.1"/>
    <property type="molecule type" value="Genomic_DNA"/>
</dbReference>
<organism evidence="4 5">
    <name type="scientific">Chaetoceros tenuissimus</name>
    <dbReference type="NCBI Taxonomy" id="426638"/>
    <lineage>
        <taxon>Eukaryota</taxon>
        <taxon>Sar</taxon>
        <taxon>Stramenopiles</taxon>
        <taxon>Ochrophyta</taxon>
        <taxon>Bacillariophyta</taxon>
        <taxon>Coscinodiscophyceae</taxon>
        <taxon>Chaetocerotophycidae</taxon>
        <taxon>Chaetocerotales</taxon>
        <taxon>Chaetocerotaceae</taxon>
        <taxon>Chaetoceros</taxon>
    </lineage>
</organism>
<dbReference type="GO" id="GO:0051017">
    <property type="term" value="P:actin filament bundle assembly"/>
    <property type="evidence" value="ECO:0007669"/>
    <property type="project" value="TreeGrafter"/>
</dbReference>
<dbReference type="InterPro" id="IPR052420">
    <property type="entry name" value="Espin/Espin-like"/>
</dbReference>
<dbReference type="GO" id="GO:0005737">
    <property type="term" value="C:cytoplasm"/>
    <property type="evidence" value="ECO:0007669"/>
    <property type="project" value="TreeGrafter"/>
</dbReference>
<evidence type="ECO:0000313" key="4">
    <source>
        <dbReference type="EMBL" id="GFH62092.1"/>
    </source>
</evidence>
<accession>A0AAD3DDR9</accession>
<dbReference type="Proteomes" id="UP001054902">
    <property type="component" value="Unassembled WGS sequence"/>
</dbReference>
<feature type="compositionally biased region" description="Acidic residues" evidence="3">
    <location>
        <begin position="232"/>
        <end position="251"/>
    </location>
</feature>